<accession>A0AAN6LZ57</accession>
<dbReference type="EMBL" id="WVTA01000005">
    <property type="protein sequence ID" value="KAK3210182.1"/>
    <property type="molecule type" value="Genomic_DNA"/>
</dbReference>
<comment type="caution">
    <text evidence="2">The sequence shown here is derived from an EMBL/GenBank/DDBJ whole genome shotgun (WGS) entry which is preliminary data.</text>
</comment>
<feature type="compositionally biased region" description="Polar residues" evidence="1">
    <location>
        <begin position="33"/>
        <end position="43"/>
    </location>
</feature>
<keyword evidence="3" id="KW-1185">Reference proteome</keyword>
<feature type="region of interest" description="Disordered" evidence="1">
    <location>
        <begin position="20"/>
        <end position="65"/>
    </location>
</feature>
<evidence type="ECO:0000256" key="1">
    <source>
        <dbReference type="SAM" id="MobiDB-lite"/>
    </source>
</evidence>
<organism evidence="2 3">
    <name type="scientific">Pseudopithomyces chartarum</name>
    <dbReference type="NCBI Taxonomy" id="1892770"/>
    <lineage>
        <taxon>Eukaryota</taxon>
        <taxon>Fungi</taxon>
        <taxon>Dikarya</taxon>
        <taxon>Ascomycota</taxon>
        <taxon>Pezizomycotina</taxon>
        <taxon>Dothideomycetes</taxon>
        <taxon>Pleosporomycetidae</taxon>
        <taxon>Pleosporales</taxon>
        <taxon>Massarineae</taxon>
        <taxon>Didymosphaeriaceae</taxon>
        <taxon>Pseudopithomyces</taxon>
    </lineage>
</organism>
<protein>
    <submittedName>
        <fullName evidence="2">Uncharacterized protein</fullName>
    </submittedName>
</protein>
<feature type="region of interest" description="Disordered" evidence="1">
    <location>
        <begin position="179"/>
        <end position="200"/>
    </location>
</feature>
<sequence>MAHRFPKYDAYRPGATDRLASALQRGDRYTPDTEGTSAESNDSPVAPWNPSYSPNPAPHATRHQEARVDSYMNTPRVYDPAIDGLIGRTIRAYYLVVDYQRACPEGRRWSTEHIEMIRHAGEHLDSDRAALREMRATLTQGGDAVPVSKIRYKAKKLRTYCLEIQDLIKVHEQVPSTYLQAHGKEHARRQGRERHGSMAD</sequence>
<evidence type="ECO:0000313" key="2">
    <source>
        <dbReference type="EMBL" id="KAK3210182.1"/>
    </source>
</evidence>
<dbReference type="Proteomes" id="UP001280581">
    <property type="component" value="Unassembled WGS sequence"/>
</dbReference>
<evidence type="ECO:0000313" key="3">
    <source>
        <dbReference type="Proteomes" id="UP001280581"/>
    </source>
</evidence>
<gene>
    <name evidence="2" type="ORF">GRF29_44g1947504</name>
</gene>
<proteinExistence type="predicted"/>
<name>A0AAN6LZ57_9PLEO</name>
<reference evidence="2 3" key="1">
    <citation type="submission" date="2021-02" db="EMBL/GenBank/DDBJ databases">
        <title>Genome assembly of Pseudopithomyces chartarum.</title>
        <authorList>
            <person name="Jauregui R."/>
            <person name="Singh J."/>
            <person name="Voisey C."/>
        </authorList>
    </citation>
    <scope>NUCLEOTIDE SEQUENCE [LARGE SCALE GENOMIC DNA]</scope>
    <source>
        <strain evidence="2 3">AGR01</strain>
    </source>
</reference>
<dbReference type="AlphaFoldDB" id="A0AAN6LZ57"/>
<feature type="compositionally biased region" description="Basic and acidic residues" evidence="1">
    <location>
        <begin position="182"/>
        <end position="200"/>
    </location>
</feature>